<dbReference type="GO" id="GO:0003723">
    <property type="term" value="F:RNA binding"/>
    <property type="evidence" value="ECO:0007669"/>
    <property type="project" value="UniProtKB-UniRule"/>
</dbReference>
<dbReference type="SUPFAM" id="SSF54928">
    <property type="entry name" value="RNA-binding domain, RBD"/>
    <property type="match status" value="2"/>
</dbReference>
<dbReference type="Proteomes" id="UP001151582">
    <property type="component" value="Unassembled WGS sequence"/>
</dbReference>
<evidence type="ECO:0000259" key="6">
    <source>
        <dbReference type="PROSITE" id="PS50102"/>
    </source>
</evidence>
<accession>A0A9W8B7R6</accession>
<proteinExistence type="inferred from homology"/>
<evidence type="ECO:0000256" key="3">
    <source>
        <dbReference type="ARBA" id="ARBA00022884"/>
    </source>
</evidence>
<dbReference type="SUPFAM" id="SSF63570">
    <property type="entry name" value="PABC (PABP) domain"/>
    <property type="match status" value="2"/>
</dbReference>
<feature type="domain" description="RRM" evidence="6">
    <location>
        <begin position="309"/>
        <end position="387"/>
    </location>
</feature>
<dbReference type="Gene3D" id="1.10.1900.10">
    <property type="entry name" value="c-terminal domain of poly(a) binding protein"/>
    <property type="match status" value="2"/>
</dbReference>
<keyword evidence="8" id="KW-1185">Reference proteome</keyword>
<evidence type="ECO:0000256" key="2">
    <source>
        <dbReference type="ARBA" id="ARBA00022737"/>
    </source>
</evidence>
<protein>
    <recommendedName>
        <fullName evidence="6">RRM domain-containing protein</fullName>
    </recommendedName>
</protein>
<evidence type="ECO:0000313" key="8">
    <source>
        <dbReference type="Proteomes" id="UP001151582"/>
    </source>
</evidence>
<evidence type="ECO:0000256" key="5">
    <source>
        <dbReference type="SAM" id="MobiDB-lite"/>
    </source>
</evidence>
<dbReference type="Pfam" id="PF00076">
    <property type="entry name" value="RRM_1"/>
    <property type="match status" value="2"/>
</dbReference>
<dbReference type="InterPro" id="IPR002004">
    <property type="entry name" value="PABP_HYD_C"/>
</dbReference>
<dbReference type="PANTHER" id="PTHR24012">
    <property type="entry name" value="RNA BINDING PROTEIN"/>
    <property type="match status" value="1"/>
</dbReference>
<dbReference type="InterPro" id="IPR012677">
    <property type="entry name" value="Nucleotide-bd_a/b_plait_sf"/>
</dbReference>
<feature type="compositionally biased region" description="Low complexity" evidence="5">
    <location>
        <begin position="392"/>
        <end position="410"/>
    </location>
</feature>
<dbReference type="PROSITE" id="PS50102">
    <property type="entry name" value="RRM"/>
    <property type="match status" value="2"/>
</dbReference>
<evidence type="ECO:0000313" key="7">
    <source>
        <dbReference type="EMBL" id="KAJ1985370.1"/>
    </source>
</evidence>
<feature type="region of interest" description="Disordered" evidence="5">
    <location>
        <begin position="392"/>
        <end position="428"/>
    </location>
</feature>
<feature type="compositionally biased region" description="Polar residues" evidence="5">
    <location>
        <begin position="414"/>
        <end position="428"/>
    </location>
</feature>
<dbReference type="AlphaFoldDB" id="A0A9W8B7R6"/>
<dbReference type="InterPro" id="IPR035979">
    <property type="entry name" value="RBD_domain_sf"/>
</dbReference>
<dbReference type="SMART" id="SM00360">
    <property type="entry name" value="RRM"/>
    <property type="match status" value="2"/>
</dbReference>
<keyword evidence="2" id="KW-0677">Repeat</keyword>
<feature type="domain" description="RRM" evidence="6">
    <location>
        <begin position="142"/>
        <end position="214"/>
    </location>
</feature>
<dbReference type="InterPro" id="IPR000504">
    <property type="entry name" value="RRM_dom"/>
</dbReference>
<sequence>MLAQDAPKQDSGEQSPRALNAAVTHGLATLGLKGHLNSAEALAKGLPLTEPKLYFEGVPASVAVKTVQAYFQSVGGTQVELTSDADSQVGLRGSVVFPTTHAAECAFATLHGTYVKMLHGVLYLSPLSTVNPYKQGSELQHPKLIVRHLPRSADNPSLFDLFRPLGPLFACKISVTDGGASRGFAIVQYVDPVHSDQAITQLNYIEYRDNNISVGPFLAKDQRKLTPHGGGQHRTPSRGKEAVPKPEFLATTSPTYLGRSPKSPPVRQETTAPLRGSAPTTPVQIKGASGSHSLHPKSGSPAGAGRDECKVFVKGLHINVSHSELFKAFKPYGYIYSAKVNIDEVTRTSRGTGVVVFANPLDVTKAIAALDGQELLGRPMALMPFDSELVGGPVTPKSPSSVSTPTKSKPAVTGASSPLATTASAQTSPSKDAVLNRTFLSNLSQTARDEILNAQLISQMSTNPAISLTDAPAIVNLLLQHSLDDVLRMLAAKSFLESKVREARATLHGSKGGKKSGKPKSNSPTKSVDSIAQTTDGSTDANAQAAVSEAKPVPHAQSGDEQLTADIPAQDLEKDPKLELFIEMLLEKPVNERKQKLGSKLFPLVKALGTSEATKITVWLLDHKDDVRSLAYCIKYLDRLQAVVDEAQAALGIQA</sequence>
<dbReference type="CDD" id="cd00590">
    <property type="entry name" value="RRM_SF"/>
    <property type="match status" value="1"/>
</dbReference>
<organism evidence="7 8">
    <name type="scientific">Dimargaris verticillata</name>
    <dbReference type="NCBI Taxonomy" id="2761393"/>
    <lineage>
        <taxon>Eukaryota</taxon>
        <taxon>Fungi</taxon>
        <taxon>Fungi incertae sedis</taxon>
        <taxon>Zoopagomycota</taxon>
        <taxon>Kickxellomycotina</taxon>
        <taxon>Dimargaritomycetes</taxon>
        <taxon>Dimargaritales</taxon>
        <taxon>Dimargaritaceae</taxon>
        <taxon>Dimargaris</taxon>
    </lineage>
</organism>
<dbReference type="EMBL" id="JANBQB010000001">
    <property type="protein sequence ID" value="KAJ1985370.1"/>
    <property type="molecule type" value="Genomic_DNA"/>
</dbReference>
<feature type="region of interest" description="Disordered" evidence="5">
    <location>
        <begin position="505"/>
        <end position="569"/>
    </location>
</feature>
<dbReference type="Gene3D" id="3.30.70.330">
    <property type="match status" value="2"/>
</dbReference>
<reference evidence="7" key="1">
    <citation type="submission" date="2022-07" db="EMBL/GenBank/DDBJ databases">
        <title>Phylogenomic reconstructions and comparative analyses of Kickxellomycotina fungi.</title>
        <authorList>
            <person name="Reynolds N.K."/>
            <person name="Stajich J.E."/>
            <person name="Barry K."/>
            <person name="Grigoriev I.V."/>
            <person name="Crous P."/>
            <person name="Smith M.E."/>
        </authorList>
    </citation>
    <scope>NUCLEOTIDE SEQUENCE</scope>
    <source>
        <strain evidence="7">RSA 567</strain>
    </source>
</reference>
<feature type="compositionally biased region" description="Polar residues" evidence="5">
    <location>
        <begin position="528"/>
        <end position="542"/>
    </location>
</feature>
<dbReference type="Pfam" id="PF00658">
    <property type="entry name" value="MLLE"/>
    <property type="match status" value="1"/>
</dbReference>
<evidence type="ECO:0000256" key="1">
    <source>
        <dbReference type="ARBA" id="ARBA00008557"/>
    </source>
</evidence>
<dbReference type="InterPro" id="IPR036053">
    <property type="entry name" value="PABP-dom"/>
</dbReference>
<feature type="region of interest" description="Disordered" evidence="5">
    <location>
        <begin position="222"/>
        <end position="303"/>
    </location>
</feature>
<dbReference type="OrthoDB" id="6159137at2759"/>
<keyword evidence="3 4" id="KW-0694">RNA-binding</keyword>
<name>A0A9W8B7R6_9FUNG</name>
<comment type="similarity">
    <text evidence="1">Belongs to the polyadenylate-binding protein type-1 family.</text>
</comment>
<gene>
    <name evidence="7" type="ORF">H4R34_000024</name>
</gene>
<evidence type="ECO:0000256" key="4">
    <source>
        <dbReference type="PROSITE-ProRule" id="PRU00176"/>
    </source>
</evidence>
<comment type="caution">
    <text evidence="7">The sequence shown here is derived from an EMBL/GenBank/DDBJ whole genome shotgun (WGS) entry which is preliminary data.</text>
</comment>